<keyword evidence="8" id="KW-1185">Reference proteome</keyword>
<dbReference type="PANTHER" id="PTHR30055">
    <property type="entry name" value="HTH-TYPE TRANSCRIPTIONAL REGULATOR RUTR"/>
    <property type="match status" value="1"/>
</dbReference>
<dbReference type="AlphaFoldDB" id="A0A0W1RBF2"/>
<keyword evidence="4" id="KW-0804">Transcription</keyword>
<keyword evidence="1" id="KW-0678">Repressor</keyword>
<dbReference type="Proteomes" id="UP000054387">
    <property type="component" value="Unassembled WGS sequence"/>
</dbReference>
<reference evidence="7 8" key="1">
    <citation type="submission" date="2015-12" db="EMBL/GenBank/DDBJ databases">
        <title>Haloprofundus marisrubri gen. nov., sp. nov., an extremely halophilic archaeon isolated from the Discovery deep brine-seawater interface in the Red Sea.</title>
        <authorList>
            <person name="Zhang G."/>
            <person name="Stingl U."/>
            <person name="Rashid M."/>
        </authorList>
    </citation>
    <scope>NUCLEOTIDE SEQUENCE [LARGE SCALE GENOMIC DNA]</scope>
    <source>
        <strain evidence="7 8">SB9</strain>
    </source>
</reference>
<evidence type="ECO:0000256" key="1">
    <source>
        <dbReference type="ARBA" id="ARBA00022491"/>
    </source>
</evidence>
<dbReference type="InterPro" id="IPR050109">
    <property type="entry name" value="HTH-type_TetR-like_transc_reg"/>
</dbReference>
<evidence type="ECO:0000313" key="8">
    <source>
        <dbReference type="Proteomes" id="UP000054387"/>
    </source>
</evidence>
<dbReference type="InterPro" id="IPR009057">
    <property type="entry name" value="Homeodomain-like_sf"/>
</dbReference>
<evidence type="ECO:0000259" key="6">
    <source>
        <dbReference type="PROSITE" id="PS50977"/>
    </source>
</evidence>
<keyword evidence="2" id="KW-0805">Transcription regulation</keyword>
<dbReference type="GO" id="GO:0000976">
    <property type="term" value="F:transcription cis-regulatory region binding"/>
    <property type="evidence" value="ECO:0007669"/>
    <property type="project" value="TreeGrafter"/>
</dbReference>
<evidence type="ECO:0000256" key="2">
    <source>
        <dbReference type="ARBA" id="ARBA00023015"/>
    </source>
</evidence>
<name>A0A0W1RBF2_9EURY</name>
<dbReference type="SUPFAM" id="SSF46689">
    <property type="entry name" value="Homeodomain-like"/>
    <property type="match status" value="1"/>
</dbReference>
<protein>
    <recommendedName>
        <fullName evidence="6">HTH tetR-type domain-containing protein</fullName>
    </recommendedName>
</protein>
<dbReference type="STRING" id="1514971.AUR64_12805"/>
<dbReference type="SUPFAM" id="SSF48498">
    <property type="entry name" value="Tetracyclin repressor-like, C-terminal domain"/>
    <property type="match status" value="1"/>
</dbReference>
<feature type="DNA-binding region" description="H-T-H motif" evidence="5">
    <location>
        <begin position="34"/>
        <end position="53"/>
    </location>
</feature>
<proteinExistence type="predicted"/>
<dbReference type="Pfam" id="PF00440">
    <property type="entry name" value="TetR_N"/>
    <property type="match status" value="1"/>
</dbReference>
<dbReference type="InterPro" id="IPR036271">
    <property type="entry name" value="Tet_transcr_reg_TetR-rel_C_sf"/>
</dbReference>
<evidence type="ECO:0000313" key="7">
    <source>
        <dbReference type="EMBL" id="KTG10437.1"/>
    </source>
</evidence>
<evidence type="ECO:0000256" key="5">
    <source>
        <dbReference type="PROSITE-ProRule" id="PRU00335"/>
    </source>
</evidence>
<evidence type="ECO:0000256" key="3">
    <source>
        <dbReference type="ARBA" id="ARBA00023125"/>
    </source>
</evidence>
<dbReference type="EMBL" id="LOPU01000018">
    <property type="protein sequence ID" value="KTG10437.1"/>
    <property type="molecule type" value="Genomic_DNA"/>
</dbReference>
<evidence type="ECO:0000256" key="4">
    <source>
        <dbReference type="ARBA" id="ARBA00023163"/>
    </source>
</evidence>
<organism evidence="7 8">
    <name type="scientific">Haloprofundus marisrubri</name>
    <dbReference type="NCBI Taxonomy" id="1514971"/>
    <lineage>
        <taxon>Archaea</taxon>
        <taxon>Methanobacteriati</taxon>
        <taxon>Methanobacteriota</taxon>
        <taxon>Stenosarchaea group</taxon>
        <taxon>Halobacteria</taxon>
        <taxon>Halobacteriales</taxon>
        <taxon>Haloferacaceae</taxon>
        <taxon>Haloprofundus</taxon>
    </lineage>
</organism>
<dbReference type="GO" id="GO:0003700">
    <property type="term" value="F:DNA-binding transcription factor activity"/>
    <property type="evidence" value="ECO:0007669"/>
    <property type="project" value="TreeGrafter"/>
</dbReference>
<dbReference type="InterPro" id="IPR039538">
    <property type="entry name" value="BetI_C"/>
</dbReference>
<feature type="domain" description="HTH tetR-type" evidence="6">
    <location>
        <begin position="11"/>
        <end position="71"/>
    </location>
</feature>
<dbReference type="Gene3D" id="1.10.357.10">
    <property type="entry name" value="Tetracycline Repressor, domain 2"/>
    <property type="match status" value="1"/>
</dbReference>
<comment type="caution">
    <text evidence="7">The sequence shown here is derived from an EMBL/GenBank/DDBJ whole genome shotgun (WGS) entry which is preliminary data.</text>
</comment>
<dbReference type="OrthoDB" id="135877at2157"/>
<dbReference type="PROSITE" id="PS50977">
    <property type="entry name" value="HTH_TETR_2"/>
    <property type="match status" value="1"/>
</dbReference>
<dbReference type="Pfam" id="PF13977">
    <property type="entry name" value="TetR_C_6"/>
    <property type="match status" value="1"/>
</dbReference>
<dbReference type="RefSeq" id="WP_058581790.1">
    <property type="nucleotide sequence ID" value="NZ_LOPU01000018.1"/>
</dbReference>
<accession>A0A0W1RBF2</accession>
<sequence length="204" mass="23019">MGDTEETTTDQPTRDAIMEATFTALTKHGYAGLTMQKIADEFDKSKSLLHYHYDTKDELLVALLDYMLGQLDERLALDEESDPLERLTTLVDMLLFGPDREAHKAFQTTLLELRAQAPYNEAFREQLTTNDAAIHDLFVDIVADGVEQGTFREVDPDAVATLVFSALQGARVRWVTLDEDDAPDELRDALFTYLVDELEPEDDA</sequence>
<dbReference type="PANTHER" id="PTHR30055:SF234">
    <property type="entry name" value="HTH-TYPE TRANSCRIPTIONAL REGULATOR BETI"/>
    <property type="match status" value="1"/>
</dbReference>
<keyword evidence="3 5" id="KW-0238">DNA-binding</keyword>
<gene>
    <name evidence="7" type="ORF">AUR64_12805</name>
</gene>
<dbReference type="InterPro" id="IPR001647">
    <property type="entry name" value="HTH_TetR"/>
</dbReference>